<reference evidence="2" key="1">
    <citation type="submission" date="2018-06" db="EMBL/GenBank/DDBJ databases">
        <title>Genome assembly of Danube salmon.</title>
        <authorList>
            <person name="Macqueen D.J."/>
            <person name="Gundappa M.K."/>
        </authorList>
    </citation>
    <scope>NUCLEOTIDE SEQUENCE [LARGE SCALE GENOMIC DNA]</scope>
</reference>
<keyword evidence="2" id="KW-1185">Reference proteome</keyword>
<accession>A0A4W5K0L9</accession>
<evidence type="ECO:0008006" key="3">
    <source>
        <dbReference type="Google" id="ProtNLM"/>
    </source>
</evidence>
<dbReference type="Pfam" id="PF00435">
    <property type="entry name" value="Spectrin"/>
    <property type="match status" value="1"/>
</dbReference>
<dbReference type="InterPro" id="IPR018159">
    <property type="entry name" value="Spectrin/alpha-actinin"/>
</dbReference>
<organism evidence="1 2">
    <name type="scientific">Hucho hucho</name>
    <name type="common">huchen</name>
    <dbReference type="NCBI Taxonomy" id="62062"/>
    <lineage>
        <taxon>Eukaryota</taxon>
        <taxon>Metazoa</taxon>
        <taxon>Chordata</taxon>
        <taxon>Craniata</taxon>
        <taxon>Vertebrata</taxon>
        <taxon>Euteleostomi</taxon>
        <taxon>Actinopterygii</taxon>
        <taxon>Neopterygii</taxon>
        <taxon>Teleostei</taxon>
        <taxon>Protacanthopterygii</taxon>
        <taxon>Salmoniformes</taxon>
        <taxon>Salmonidae</taxon>
        <taxon>Salmoninae</taxon>
        <taxon>Hucho</taxon>
    </lineage>
</organism>
<dbReference type="Ensembl" id="ENSHHUT00000011200.1">
    <property type="protein sequence ID" value="ENSHHUP00000010853.1"/>
    <property type="gene ID" value="ENSHHUG00000006649.1"/>
</dbReference>
<reference evidence="1" key="3">
    <citation type="submission" date="2025-09" db="UniProtKB">
        <authorList>
            <consortium name="Ensembl"/>
        </authorList>
    </citation>
    <scope>IDENTIFICATION</scope>
</reference>
<dbReference type="AlphaFoldDB" id="A0A4W5K0L9"/>
<proteinExistence type="predicted"/>
<name>A0A4W5K0L9_9TELE</name>
<sequence>DLRGARRRKALAIAPQWYQYRRKTDDLLQWLDDIERSVAELPDPAEEQRVKEIGSEFDEKSEDLKEVQGLAKELSDAGATSLVQPRLLQLNTRWQEVEAKFTPYRRQSVSSLCPVPICPVPTCPVSTRVGFNSM</sequence>
<dbReference type="SUPFAM" id="SSF46966">
    <property type="entry name" value="Spectrin repeat"/>
    <property type="match status" value="1"/>
</dbReference>
<dbReference type="InterPro" id="IPR002017">
    <property type="entry name" value="Spectrin_repeat"/>
</dbReference>
<evidence type="ECO:0000313" key="1">
    <source>
        <dbReference type="Ensembl" id="ENSHHUP00000010853.1"/>
    </source>
</evidence>
<dbReference type="Gene3D" id="1.20.58.60">
    <property type="match status" value="1"/>
</dbReference>
<dbReference type="GeneTree" id="ENSGT00940000154342"/>
<dbReference type="SMART" id="SM00150">
    <property type="entry name" value="SPEC"/>
    <property type="match status" value="1"/>
</dbReference>
<evidence type="ECO:0000313" key="2">
    <source>
        <dbReference type="Proteomes" id="UP000314982"/>
    </source>
</evidence>
<reference evidence="1" key="2">
    <citation type="submission" date="2025-08" db="UniProtKB">
        <authorList>
            <consortium name="Ensembl"/>
        </authorList>
    </citation>
    <scope>IDENTIFICATION</scope>
</reference>
<dbReference type="Proteomes" id="UP000314982">
    <property type="component" value="Unassembled WGS sequence"/>
</dbReference>
<protein>
    <recommendedName>
        <fullName evidence="3">Dystrophin</fullName>
    </recommendedName>
</protein>